<evidence type="ECO:0008006" key="3">
    <source>
        <dbReference type="Google" id="ProtNLM"/>
    </source>
</evidence>
<dbReference type="RefSeq" id="WP_204792388.1">
    <property type="nucleotide sequence ID" value="NZ_JACSNQ010000001.1"/>
</dbReference>
<reference evidence="1 2" key="1">
    <citation type="journal article" date="2021" name="Sci. Rep.">
        <title>The distribution of antibiotic resistance genes in chicken gut microbiota commensals.</title>
        <authorList>
            <person name="Juricova H."/>
            <person name="Matiasovicova J."/>
            <person name="Kubasova T."/>
            <person name="Cejkova D."/>
            <person name="Rychlik I."/>
        </authorList>
    </citation>
    <scope>NUCLEOTIDE SEQUENCE [LARGE SCALE GENOMIC DNA]</scope>
    <source>
        <strain evidence="1 2">An794</strain>
    </source>
</reference>
<dbReference type="EMBL" id="JACSNQ010000001">
    <property type="protein sequence ID" value="MBM6774042.1"/>
    <property type="molecule type" value="Genomic_DNA"/>
</dbReference>
<protein>
    <recommendedName>
        <fullName evidence="3">Lipoprotein</fullName>
    </recommendedName>
</protein>
<comment type="caution">
    <text evidence="1">The sequence shown here is derived from an EMBL/GenBank/DDBJ whole genome shotgun (WGS) entry which is preliminary data.</text>
</comment>
<gene>
    <name evidence="1" type="ORF">H9X80_00515</name>
</gene>
<proteinExistence type="predicted"/>
<organism evidence="1 2">
    <name type="scientific">Olsenella profusa</name>
    <dbReference type="NCBI Taxonomy" id="138595"/>
    <lineage>
        <taxon>Bacteria</taxon>
        <taxon>Bacillati</taxon>
        <taxon>Actinomycetota</taxon>
        <taxon>Coriobacteriia</taxon>
        <taxon>Coriobacteriales</taxon>
        <taxon>Atopobiaceae</taxon>
        <taxon>Olsenella</taxon>
    </lineage>
</organism>
<dbReference type="Proteomes" id="UP000712527">
    <property type="component" value="Unassembled WGS sequence"/>
</dbReference>
<evidence type="ECO:0000313" key="2">
    <source>
        <dbReference type="Proteomes" id="UP000712527"/>
    </source>
</evidence>
<evidence type="ECO:0000313" key="1">
    <source>
        <dbReference type="EMBL" id="MBM6774042.1"/>
    </source>
</evidence>
<keyword evidence="2" id="KW-1185">Reference proteome</keyword>
<sequence length="217" mass="22330">MRDKRPLVVVAAVAVVAVVVAVAFALGAFKSDADRARDAVSALMESYVVPQADEDGNEPADSPWPAADFGDAATMAVLSAYGVDPEEWHRHCFEHLSYELGEASADGDAATVSVTVTNASLSAALEVAGASFTSFSETQDAEDLYAQGGRAALFAKLVDDVYAGLDADESPVTTTVDVPCRKGEDGAWTPDVAGNAAFFSALYGGSDVVSGLAAVAE</sequence>
<name>A0ABS2F0E2_9ACTN</name>
<accession>A0ABS2F0E2</accession>